<keyword evidence="2" id="KW-0472">Membrane</keyword>
<reference evidence="3 5" key="1">
    <citation type="journal article" date="2014" name="BMC Genomics">
        <title>Genome sequence of Anopheles sinensis provides insight into genetics basis of mosquito competence for malaria parasites.</title>
        <authorList>
            <person name="Zhou D."/>
            <person name="Zhang D."/>
            <person name="Ding G."/>
            <person name="Shi L."/>
            <person name="Hou Q."/>
            <person name="Ye Y."/>
            <person name="Xu Y."/>
            <person name="Zhou H."/>
            <person name="Xiong C."/>
            <person name="Li S."/>
            <person name="Yu J."/>
            <person name="Hong S."/>
            <person name="Yu X."/>
            <person name="Zou P."/>
            <person name="Chen C."/>
            <person name="Chang X."/>
            <person name="Wang W."/>
            <person name="Lv Y."/>
            <person name="Sun Y."/>
            <person name="Ma L."/>
            <person name="Shen B."/>
            <person name="Zhu C."/>
        </authorList>
    </citation>
    <scope>NUCLEOTIDE SEQUENCE [LARGE SCALE GENOMIC DNA]</scope>
</reference>
<feature type="transmembrane region" description="Helical" evidence="2">
    <location>
        <begin position="57"/>
        <end position="76"/>
    </location>
</feature>
<feature type="compositionally biased region" description="Polar residues" evidence="1">
    <location>
        <begin position="566"/>
        <end position="582"/>
    </location>
</feature>
<proteinExistence type="predicted"/>
<feature type="region of interest" description="Disordered" evidence="1">
    <location>
        <begin position="347"/>
        <end position="391"/>
    </location>
</feature>
<dbReference type="EMBL" id="ATLV01018287">
    <property type="status" value="NOT_ANNOTATED_CDS"/>
    <property type="molecule type" value="Genomic_DNA"/>
</dbReference>
<sequence length="1618" mass="178620">MEKDEAGWRHQWGLARTDPTESIRREGAKSLYKTRPATVGAQSAMVRQPWRTTMRTTNARALLLISLAVLICAVSGESGKHKKKNRRYEDDRSEQVYYVDQIASASAISPWTSNRIIAKTTENGRESQYVINVAPEDEVIIHDDSATDRVSDRGPTDEQTPQDFVHEALRLRKQYMQNGPKGTTAMPASSFVEYTTVKYDHFGPSKAPDREAEPHVIYHNKPVPTKPAAAPVHAAPSTAPPAVPTYRPKHIKPKPTKPMLVHTCHTVRGDRAGATGTSANRAPIKQQDTAASNVYVHAVRPDDASFGSSYSTHHDSGSSYQEFHKFTPSAAAAADSHGSSSILTVHKVRPSLESFRPKHPSKPPREEERHREYVGKSPKTPSGPAPVELGRYRPTKGFVEVEEETAPKYRQEQKHYQPEVVPNPHAEYEKEYYPSKNYHAIETITQVQMEPEPQPSEEPYRYKPIKSHHVESQFKPSPIKYERDPVPAVQHKETYTYHPPKSYHVDPPKPLQHESVTTTYHGSKAHDTQEKRLPEVSPDFLKLATARPVKHKFADLPKPSPAPSYSKVTSYPTLQSTSSQRDTPAPHQREKVTFDPYKYRPSPTPEISSAGHGFQKISSSTATYPKYIPAKMPSESAQTSESNAAYSFKQAHPSAGESFSSYLPSSTPESFSAAPQEFPKVFSASPTPYTKYTGSPSSPSPSGETLYEFPHMKETPKSFSKFQEPKSYSTIDPSEQPFKTLSTTIFMKPSPSEDSYTPPVTPGKPIQNLTTSIAFKPSPSDSTKTEYFSNPEVTTYYVFPNGTEIKLGDDPAKIPHEFRITADDGSYLDSNYTTKLAEDFAMKYNWDSLHTVADGEFYLGSASDATLKALSGSTTKFHEPIEYVVRDKKKMKPHVFAKPSLKPIKTVTIYKSTHRSSDDGEGGFEPMVGVAPQMDKKSELPGGDDEFYYTNEGTDAEENPTKAAKKNAVFMPGHGMGGGRMPAPGMMLKFAPGPSQAPREPQGPQPVQDMDMSAEPSKKHQYFVLYHIEDKEKKPIRQHVPQQPPTPVVPKQEIHYHYSEKESEEPEVTHEHYNYHHEETIEDSDDDIQHHYVNPNYGKFNYRPNIAHPSYQRPLRDSMAAGSETTLKVVDPDSKNTRPLEITKQEYMRHVQNAVMRYMRQLQDEGRLPVIASRDSDDTHKMFEELDLAALLGGAAGGVGGGGVGGSNSKQKFQLNGPLRANVPTNPSHYKPMKSVPSSSTYKSTTPAPQNAVKLGKNTYTAGKPLKVAIESLQDTLSSNVDLTVKGNKQPIKPDLSAIDVGQSYLHGPTFEQSSPKESGPSPKTKMHFNQASHHDINSMLNAKDSSLRTGLKGSYLDHGSNHGFGSIKGGSANVGASISFGNGGGLGLPKGMQMAEDDNKMTPEALDAPIQIINGIPITNPYNIDINTLRYMLGGLAQAQAEQQQPHASKEPTLKLKGTNWMSLPTMASPSQVFSSHIPTYQHPPSEVNKYKYNADFDASNFKIKFPKNMKLKNAGGASTGGDAVASGSMNYASWGEPPRTPGQGNSNHFHGNAFNPELYLNPSGQLFQGLLKQNAIMSKKAATSDWKPTTVKPTTGPSKAVKIDTSLRPPPPVVKG</sequence>
<dbReference type="OrthoDB" id="7883660at2759"/>
<evidence type="ECO:0000313" key="3">
    <source>
        <dbReference type="EMBL" id="KFB42896.1"/>
    </source>
</evidence>
<dbReference type="EnsemblMetazoa" id="ASIC010655-RA">
    <property type="protein sequence ID" value="ASIC010655-PA"/>
    <property type="gene ID" value="ASIC010655"/>
</dbReference>
<feature type="region of interest" description="Disordered" evidence="1">
    <location>
        <begin position="1220"/>
        <end position="1250"/>
    </location>
</feature>
<feature type="region of interest" description="Disordered" evidence="1">
    <location>
        <begin position="493"/>
        <end position="536"/>
    </location>
</feature>
<feature type="compositionally biased region" description="Low complexity" evidence="1">
    <location>
        <begin position="689"/>
        <end position="703"/>
    </location>
</feature>
<keyword evidence="2" id="KW-0812">Transmembrane</keyword>
<protein>
    <submittedName>
        <fullName evidence="3">AGAP013298-PA-like protein</fullName>
    </submittedName>
</protein>
<feature type="compositionally biased region" description="Basic and acidic residues" evidence="1">
    <location>
        <begin position="524"/>
        <end position="534"/>
    </location>
</feature>
<dbReference type="Proteomes" id="UP000030765">
    <property type="component" value="Unassembled WGS sequence"/>
</dbReference>
<organism evidence="3">
    <name type="scientific">Anopheles sinensis</name>
    <name type="common">Mosquito</name>
    <dbReference type="NCBI Taxonomy" id="74873"/>
    <lineage>
        <taxon>Eukaryota</taxon>
        <taxon>Metazoa</taxon>
        <taxon>Ecdysozoa</taxon>
        <taxon>Arthropoda</taxon>
        <taxon>Hexapoda</taxon>
        <taxon>Insecta</taxon>
        <taxon>Pterygota</taxon>
        <taxon>Neoptera</taxon>
        <taxon>Endopterygota</taxon>
        <taxon>Diptera</taxon>
        <taxon>Nematocera</taxon>
        <taxon>Culicoidea</taxon>
        <taxon>Culicidae</taxon>
        <taxon>Anophelinae</taxon>
        <taxon>Anopheles</taxon>
    </lineage>
</organism>
<feature type="compositionally biased region" description="Polar residues" evidence="1">
    <location>
        <begin position="657"/>
        <end position="670"/>
    </location>
</feature>
<dbReference type="VEuPathDB" id="VectorBase:ASIS004770"/>
<feature type="compositionally biased region" description="Low complexity" evidence="1">
    <location>
        <begin position="225"/>
        <end position="237"/>
    </location>
</feature>
<evidence type="ECO:0000313" key="5">
    <source>
        <dbReference type="Proteomes" id="UP000030765"/>
    </source>
</evidence>
<keyword evidence="2" id="KW-1133">Transmembrane helix</keyword>
<feature type="region of interest" description="Disordered" evidence="1">
    <location>
        <begin position="1584"/>
        <end position="1618"/>
    </location>
</feature>
<feature type="compositionally biased region" description="Basic and acidic residues" evidence="1">
    <location>
        <begin position="363"/>
        <end position="374"/>
    </location>
</feature>
<gene>
    <name evidence="3" type="ORF">ZHAS_00010655</name>
</gene>
<feature type="region of interest" description="Disordered" evidence="1">
    <location>
        <begin position="225"/>
        <end position="257"/>
    </location>
</feature>
<feature type="compositionally biased region" description="Polar residues" evidence="1">
    <location>
        <begin position="1236"/>
        <end position="1249"/>
    </location>
</feature>
<feature type="region of interest" description="Disordered" evidence="1">
    <location>
        <begin position="689"/>
        <end position="708"/>
    </location>
</feature>
<keyword evidence="5" id="KW-1185">Reference proteome</keyword>
<dbReference type="EMBL" id="KE525227">
    <property type="protein sequence ID" value="KFB42896.1"/>
    <property type="molecule type" value="Genomic_DNA"/>
</dbReference>
<dbReference type="STRING" id="74873.A0A084VY52"/>
<feature type="region of interest" description="Disordered" evidence="1">
    <location>
        <begin position="551"/>
        <end position="613"/>
    </location>
</feature>
<dbReference type="VEuPathDB" id="VectorBase:ASIC010655"/>
<evidence type="ECO:0000256" key="1">
    <source>
        <dbReference type="SAM" id="MobiDB-lite"/>
    </source>
</evidence>
<reference evidence="4" key="2">
    <citation type="submission" date="2020-05" db="UniProtKB">
        <authorList>
            <consortium name="EnsemblMetazoa"/>
        </authorList>
    </citation>
    <scope>IDENTIFICATION</scope>
</reference>
<evidence type="ECO:0000313" key="4">
    <source>
        <dbReference type="EnsemblMetazoa" id="ASIC010655-PA"/>
    </source>
</evidence>
<feature type="region of interest" description="Disordered" evidence="1">
    <location>
        <begin position="1306"/>
        <end position="1329"/>
    </location>
</feature>
<dbReference type="OMA" id="ITKQEYM"/>
<feature type="region of interest" description="Disordered" evidence="1">
    <location>
        <begin position="632"/>
        <end position="674"/>
    </location>
</feature>
<evidence type="ECO:0000256" key="2">
    <source>
        <dbReference type="SAM" id="Phobius"/>
    </source>
</evidence>
<feature type="compositionally biased region" description="Polar residues" evidence="1">
    <location>
        <begin position="635"/>
        <end position="645"/>
    </location>
</feature>
<accession>A0A084VY52</accession>
<feature type="region of interest" description="Disordered" evidence="1">
    <location>
        <begin position="992"/>
        <end position="1012"/>
    </location>
</feature>
<dbReference type="EMBL" id="ATLV01018286">
    <property type="status" value="NOT_ANNOTATED_CDS"/>
    <property type="molecule type" value="Genomic_DNA"/>
</dbReference>
<name>A0A084VY52_ANOSI</name>